<sequence>MPHSLFVVLLLLLLGCISGYAQESHSQGSPVDDGVPNDEPTEKMMPGHEELQQLHERLKELRSEQQPGQQADQGEMSSSTVPSEYSLLIFNGAHVVEFVSGELVAIDAALVEQSLKDKNELVTFVSQDMNNNGEWSKIHFKWFGPKTEQYGKNLEKYKPHDVPRAVVALVESDNPPIEAGSVLRLVWMTTLNDGTEKYSLSYTPFNVKFPIEYGTTTVLGFLGNENTPILTMKNGTFVFPVQFRTTDEKHVSTVMYYTSHDKQWNIAGLADEGNTSNPAILEWKEGNLMMIAQHESRFHRVYQSSDLGKTWKESTSTLSRVWAESTVTPDRGSQNNFMTATIDGKNVILFAQSLDFDGIQRHLWLTDDTRIYHVGVINKDNKRMFCTLLFKDHKLYCLYDPRNMEDEHEDFFVELTTAMEDIKRVLTTWTEQDKTLSGKACTAGQCKYPVSTIGLVGHLSGKSDGGKWNDEYLCVNAVVSGTTENVSNGLKFNGAGAGAVWPVSNGRLAWQYHFANYAFTLAATVTIHAVPEEDSRPLLGARLWDHTKHIIFLGLSYNKDKTWSTVKNGNEGKAEIPKWEVDNEYSVILTFENGKGSVYINGTRLDVGTDLRIAEEGEVISDFYFGAYSREDDEVKANVHITVKDVMLYNRGLLPAEIDALIKNKANVLLSESEIKRISGQATASHQNSATSSIAGAEPTKDTGNTISGGQANSQITVELAKAHQNTIDGTVRVYGHGLPILLLGLWALATVLL</sequence>
<keyword evidence="6" id="KW-1185">Reference proteome</keyword>
<dbReference type="InterPro" id="IPR055239">
    <property type="entry name" value="TS_C"/>
</dbReference>
<evidence type="ECO:0000256" key="2">
    <source>
        <dbReference type="SAM" id="SignalP"/>
    </source>
</evidence>
<dbReference type="InterPro" id="IPR013320">
    <property type="entry name" value="ConA-like_dom_sf"/>
</dbReference>
<gene>
    <name evidence="5" type="ORF">TM35_000322200</name>
</gene>
<feature type="domain" description="Trans-sialidase C-terminal" evidence="4">
    <location>
        <begin position="452"/>
        <end position="653"/>
    </location>
</feature>
<dbReference type="Pfam" id="PF22925">
    <property type="entry name" value="TS_C"/>
    <property type="match status" value="1"/>
</dbReference>
<evidence type="ECO:0000313" key="5">
    <source>
        <dbReference type="EMBL" id="ORC85905.1"/>
    </source>
</evidence>
<evidence type="ECO:0000259" key="4">
    <source>
        <dbReference type="Pfam" id="PF22925"/>
    </source>
</evidence>
<dbReference type="CDD" id="cd15482">
    <property type="entry name" value="Sialidase_non-viral"/>
    <property type="match status" value="1"/>
</dbReference>
<comment type="caution">
    <text evidence="5">The sequence shown here is derived from an EMBL/GenBank/DDBJ whole genome shotgun (WGS) entry which is preliminary data.</text>
</comment>
<feature type="domain" description="Sialidase" evidence="3">
    <location>
        <begin position="100"/>
        <end position="400"/>
    </location>
</feature>
<dbReference type="GeneID" id="39988627"/>
<dbReference type="VEuPathDB" id="TriTrypDB:TM35_000322200"/>
<keyword evidence="2" id="KW-0732">Signal</keyword>
<evidence type="ECO:0000313" key="6">
    <source>
        <dbReference type="Proteomes" id="UP000192257"/>
    </source>
</evidence>
<name>A0A1X0NMF6_9TRYP</name>
<dbReference type="SUPFAM" id="SSF49899">
    <property type="entry name" value="Concanavalin A-like lectins/glucanases"/>
    <property type="match status" value="1"/>
</dbReference>
<dbReference type="OrthoDB" id="252402at2759"/>
<dbReference type="RefSeq" id="XP_028879971.1">
    <property type="nucleotide sequence ID" value="XM_029028847.1"/>
</dbReference>
<dbReference type="EMBL" id="NBCO01000032">
    <property type="protein sequence ID" value="ORC85905.1"/>
    <property type="molecule type" value="Genomic_DNA"/>
</dbReference>
<feature type="compositionally biased region" description="Polar residues" evidence="1">
    <location>
        <begin position="681"/>
        <end position="694"/>
    </location>
</feature>
<dbReference type="Gene3D" id="2.120.10.10">
    <property type="match status" value="1"/>
</dbReference>
<reference evidence="5 6" key="1">
    <citation type="submission" date="2017-03" db="EMBL/GenBank/DDBJ databases">
        <title>An alternative strategy for trypanosome survival in the mammalian bloodstream revealed through genome and transcriptome analysis of the ubiquitous bovine parasite Trypanosoma (Megatrypanum) theileri.</title>
        <authorList>
            <person name="Kelly S."/>
            <person name="Ivens A."/>
            <person name="Mott A."/>
            <person name="O'Neill E."/>
            <person name="Emms D."/>
            <person name="Macleod O."/>
            <person name="Voorheis P."/>
            <person name="Matthews J."/>
            <person name="Matthews K."/>
            <person name="Carrington M."/>
        </authorList>
    </citation>
    <scope>NUCLEOTIDE SEQUENCE [LARGE SCALE GENOMIC DNA]</scope>
    <source>
        <strain evidence="5">Edinburgh</strain>
    </source>
</reference>
<feature type="region of interest" description="Disordered" evidence="1">
    <location>
        <begin position="681"/>
        <end position="709"/>
    </location>
</feature>
<dbReference type="InterPro" id="IPR008377">
    <property type="entry name" value="Sialidase_trypan"/>
</dbReference>
<dbReference type="Gene3D" id="2.60.120.200">
    <property type="match status" value="1"/>
</dbReference>
<proteinExistence type="predicted"/>
<feature type="signal peptide" evidence="2">
    <location>
        <begin position="1"/>
        <end position="21"/>
    </location>
</feature>
<protein>
    <submittedName>
        <fullName evidence="5">Trans-sialidase</fullName>
    </submittedName>
</protein>
<evidence type="ECO:0000259" key="3">
    <source>
        <dbReference type="Pfam" id="PF13859"/>
    </source>
</evidence>
<dbReference type="GO" id="GO:0004308">
    <property type="term" value="F:exo-alpha-sialidase activity"/>
    <property type="evidence" value="ECO:0007669"/>
    <property type="project" value="InterPro"/>
</dbReference>
<evidence type="ECO:0000256" key="1">
    <source>
        <dbReference type="SAM" id="MobiDB-lite"/>
    </source>
</evidence>
<accession>A0A1X0NMF6</accession>
<dbReference type="SUPFAM" id="SSF50939">
    <property type="entry name" value="Sialidases"/>
    <property type="match status" value="1"/>
</dbReference>
<feature type="region of interest" description="Disordered" evidence="1">
    <location>
        <begin position="22"/>
        <end position="44"/>
    </location>
</feature>
<feature type="chain" id="PRO_5012981604" evidence="2">
    <location>
        <begin position="22"/>
        <end position="754"/>
    </location>
</feature>
<dbReference type="Pfam" id="PF13859">
    <property type="entry name" value="BNR_3"/>
    <property type="match status" value="1"/>
</dbReference>
<dbReference type="PRINTS" id="PR01803">
    <property type="entry name" value="TCSIALIDASE"/>
</dbReference>
<dbReference type="InterPro" id="IPR036278">
    <property type="entry name" value="Sialidase_sf"/>
</dbReference>
<dbReference type="AlphaFoldDB" id="A0A1X0NMF6"/>
<dbReference type="Proteomes" id="UP000192257">
    <property type="component" value="Unassembled WGS sequence"/>
</dbReference>
<dbReference type="InterPro" id="IPR011040">
    <property type="entry name" value="Sialidase"/>
</dbReference>
<organism evidence="5 6">
    <name type="scientific">Trypanosoma theileri</name>
    <dbReference type="NCBI Taxonomy" id="67003"/>
    <lineage>
        <taxon>Eukaryota</taxon>
        <taxon>Discoba</taxon>
        <taxon>Euglenozoa</taxon>
        <taxon>Kinetoplastea</taxon>
        <taxon>Metakinetoplastina</taxon>
        <taxon>Trypanosomatida</taxon>
        <taxon>Trypanosomatidae</taxon>
        <taxon>Trypanosoma</taxon>
    </lineage>
</organism>